<name>S4P2C3_9NEOP</name>
<proteinExistence type="predicted"/>
<dbReference type="EMBL" id="GAIX01010077">
    <property type="protein sequence ID" value="JAA82483.1"/>
    <property type="molecule type" value="Transcribed_RNA"/>
</dbReference>
<sequence>MMDGTVRFAWRGHNSFSLRDDFYHLIPIPREGTQIRSLVALNYSGPAPTCLYPWGPIRWQIISVLRKMRNRERNHSCYSYP</sequence>
<reference evidence="1" key="2">
    <citation type="submission" date="2013-05" db="EMBL/GenBank/DDBJ databases">
        <authorList>
            <person name="Carter J.-M."/>
            <person name="Baker S.C."/>
            <person name="Pink R."/>
            <person name="Carter D.R.F."/>
            <person name="Collins A."/>
            <person name="Tomlin J."/>
            <person name="Gibbs M."/>
            <person name="Breuker C.J."/>
        </authorList>
    </citation>
    <scope>NUCLEOTIDE SEQUENCE</scope>
    <source>
        <tissue evidence="1">Ovary</tissue>
    </source>
</reference>
<accession>S4P2C3</accession>
<evidence type="ECO:0000313" key="1">
    <source>
        <dbReference type="EMBL" id="JAA82483.1"/>
    </source>
</evidence>
<dbReference type="AlphaFoldDB" id="S4P2C3"/>
<reference evidence="1" key="1">
    <citation type="journal article" date="2013" name="BMC Genomics">
        <title>Unscrambling butterfly oogenesis.</title>
        <authorList>
            <person name="Carter J.M."/>
            <person name="Baker S.C."/>
            <person name="Pink R."/>
            <person name="Carter D.R."/>
            <person name="Collins A."/>
            <person name="Tomlin J."/>
            <person name="Gibbs M."/>
            <person name="Breuker C.J."/>
        </authorList>
    </citation>
    <scope>NUCLEOTIDE SEQUENCE</scope>
    <source>
        <tissue evidence="1">Ovary</tissue>
    </source>
</reference>
<protein>
    <submittedName>
        <fullName evidence="1">Uncharacterized protein</fullName>
    </submittedName>
</protein>
<organism evidence="1">
    <name type="scientific">Pararge aegeria</name>
    <name type="common">speckled wood butterfly</name>
    <dbReference type="NCBI Taxonomy" id="116150"/>
    <lineage>
        <taxon>Eukaryota</taxon>
        <taxon>Metazoa</taxon>
        <taxon>Ecdysozoa</taxon>
        <taxon>Arthropoda</taxon>
        <taxon>Hexapoda</taxon>
        <taxon>Insecta</taxon>
        <taxon>Pterygota</taxon>
        <taxon>Neoptera</taxon>
        <taxon>Endopterygota</taxon>
        <taxon>Lepidoptera</taxon>
        <taxon>Glossata</taxon>
        <taxon>Ditrysia</taxon>
        <taxon>Papilionoidea</taxon>
        <taxon>Nymphalidae</taxon>
        <taxon>Satyrinae</taxon>
        <taxon>Satyrini</taxon>
        <taxon>Parargina</taxon>
        <taxon>Pararge</taxon>
    </lineage>
</organism>